<dbReference type="EMBL" id="JBBPBK010000010">
    <property type="protein sequence ID" value="KAK9277600.1"/>
    <property type="molecule type" value="Genomic_DNA"/>
</dbReference>
<name>A0AAP0WV21_LIQFO</name>
<comment type="caution">
    <text evidence="1">The sequence shown here is derived from an EMBL/GenBank/DDBJ whole genome shotgun (WGS) entry which is preliminary data.</text>
</comment>
<evidence type="ECO:0000313" key="1">
    <source>
        <dbReference type="EMBL" id="KAK9277600.1"/>
    </source>
</evidence>
<reference evidence="1 2" key="1">
    <citation type="journal article" date="2024" name="Plant J.">
        <title>Genome sequences and population genomics reveal climatic adaptation and genomic divergence between two closely related sweetgum species.</title>
        <authorList>
            <person name="Xu W.Q."/>
            <person name="Ren C.Q."/>
            <person name="Zhang X.Y."/>
            <person name="Comes H.P."/>
            <person name="Liu X.H."/>
            <person name="Li Y.G."/>
            <person name="Kettle C.J."/>
            <person name="Jalonen R."/>
            <person name="Gaisberger H."/>
            <person name="Ma Y.Z."/>
            <person name="Qiu Y.X."/>
        </authorList>
    </citation>
    <scope>NUCLEOTIDE SEQUENCE [LARGE SCALE GENOMIC DNA]</scope>
    <source>
        <strain evidence="1">Hangzhou</strain>
    </source>
</reference>
<proteinExistence type="predicted"/>
<organism evidence="1 2">
    <name type="scientific">Liquidambar formosana</name>
    <name type="common">Formosan gum</name>
    <dbReference type="NCBI Taxonomy" id="63359"/>
    <lineage>
        <taxon>Eukaryota</taxon>
        <taxon>Viridiplantae</taxon>
        <taxon>Streptophyta</taxon>
        <taxon>Embryophyta</taxon>
        <taxon>Tracheophyta</taxon>
        <taxon>Spermatophyta</taxon>
        <taxon>Magnoliopsida</taxon>
        <taxon>eudicotyledons</taxon>
        <taxon>Gunneridae</taxon>
        <taxon>Pentapetalae</taxon>
        <taxon>Saxifragales</taxon>
        <taxon>Altingiaceae</taxon>
        <taxon>Liquidambar</taxon>
    </lineage>
</organism>
<protein>
    <submittedName>
        <fullName evidence="1">Uncharacterized protein</fullName>
    </submittedName>
</protein>
<accession>A0AAP0WV21</accession>
<gene>
    <name evidence="1" type="ORF">L1049_007145</name>
</gene>
<evidence type="ECO:0000313" key="2">
    <source>
        <dbReference type="Proteomes" id="UP001415857"/>
    </source>
</evidence>
<keyword evidence="2" id="KW-1185">Reference proteome</keyword>
<dbReference type="Proteomes" id="UP001415857">
    <property type="component" value="Unassembled WGS sequence"/>
</dbReference>
<dbReference type="AlphaFoldDB" id="A0AAP0WV21"/>
<sequence>MPVLELIELRSEEDHEVIRCWVGSMFSKQSILKLALQSPIRRKIVKKLAMLREKAGVLKPKSEDGENRNL</sequence>